<dbReference type="GeneID" id="82890485"/>
<dbReference type="Pfam" id="PF08902">
    <property type="entry name" value="DUF1848"/>
    <property type="match status" value="1"/>
</dbReference>
<proteinExistence type="predicted"/>
<reference evidence="1" key="1">
    <citation type="journal article" date="2022" name="Cell">
        <title>Design, construction, and in vivo augmentation of a complex gut microbiome.</title>
        <authorList>
            <person name="Cheng A.G."/>
            <person name="Ho P.Y."/>
            <person name="Aranda-Diaz A."/>
            <person name="Jain S."/>
            <person name="Yu F.B."/>
            <person name="Meng X."/>
            <person name="Wang M."/>
            <person name="Iakiviak M."/>
            <person name="Nagashima K."/>
            <person name="Zhao A."/>
            <person name="Murugkar P."/>
            <person name="Patil A."/>
            <person name="Atabakhsh K."/>
            <person name="Weakley A."/>
            <person name="Yan J."/>
            <person name="Brumbaugh A.R."/>
            <person name="Higginbottom S."/>
            <person name="Dimas A."/>
            <person name="Shiver A.L."/>
            <person name="Deutschbauer A."/>
            <person name="Neff N."/>
            <person name="Sonnenburg J.L."/>
            <person name="Huang K.C."/>
            <person name="Fischbach M.A."/>
        </authorList>
    </citation>
    <scope>NUCLEOTIDE SEQUENCE</scope>
    <source>
        <strain evidence="1">AP11</strain>
    </source>
</reference>
<organism evidence="1 2">
    <name type="scientific">Alistipes ihumii AP11</name>
    <dbReference type="NCBI Taxonomy" id="1211813"/>
    <lineage>
        <taxon>Bacteria</taxon>
        <taxon>Pseudomonadati</taxon>
        <taxon>Bacteroidota</taxon>
        <taxon>Bacteroidia</taxon>
        <taxon>Bacteroidales</taxon>
        <taxon>Rikenellaceae</taxon>
        <taxon>Alistipes</taxon>
    </lineage>
</organism>
<keyword evidence="2" id="KW-1185">Reference proteome</keyword>
<dbReference type="Proteomes" id="UP001059295">
    <property type="component" value="Chromosome"/>
</dbReference>
<dbReference type="InterPro" id="IPR014998">
    <property type="entry name" value="DUF1848"/>
</dbReference>
<protein>
    <submittedName>
        <fullName evidence="1">DUF1848 domain-containing protein</fullName>
    </submittedName>
</protein>
<sequence length="311" mass="35784">MIISASRRTDIPAFYAPWFLNRLGEGHVLVPNPFNPRSVSRVSLRPDAVDCIVFWTKNPAPMLPRLGKLNGFKYYFQFTLNPYGKDIERNLPSIEERIETFRKLSEMIGKERVVWRYDPILINETYDTRFHREAFARLARKLSNHTERCMLGFIDHYRHIRPALDRQDIRPPERGEIESMAASFRCAVADSPIRLETCTVKIDLSQAGIPGGPCIDKDLIERIAGYRITATKDRNQRKTCRCIESIDIGMYDSCPNGCTYCYATRSKENAVANNFLRHNPNSPTMIGEPCEDSVIRDRPAHSLRNGEHSLF</sequence>
<gene>
    <name evidence="1" type="ORF">NQ491_02085</name>
</gene>
<evidence type="ECO:0000313" key="1">
    <source>
        <dbReference type="EMBL" id="UWN57589.1"/>
    </source>
</evidence>
<name>A0ABY5V1S5_9BACT</name>
<accession>A0ABY5V1S5</accession>
<dbReference type="EMBL" id="CP102294">
    <property type="protein sequence ID" value="UWN57589.1"/>
    <property type="molecule type" value="Genomic_DNA"/>
</dbReference>
<dbReference type="RefSeq" id="WP_019245002.1">
    <property type="nucleotide sequence ID" value="NZ_CAPH01000006.1"/>
</dbReference>
<evidence type="ECO:0000313" key="2">
    <source>
        <dbReference type="Proteomes" id="UP001059295"/>
    </source>
</evidence>